<sequence length="92" mass="10490">MYELIPEWAVNSAQCVNLSSHCHHGYFGQLFIVPREDRSHRKQRYRRNPNLSSAAVTAIGKQLCPFYCSQFVPVACSADHRPGRESLSRQSP</sequence>
<protein>
    <submittedName>
        <fullName evidence="1">Uncharacterized protein</fullName>
    </submittedName>
</protein>
<dbReference type="EMBL" id="JACVVK020000024">
    <property type="protein sequence ID" value="KAK7502723.1"/>
    <property type="molecule type" value="Genomic_DNA"/>
</dbReference>
<gene>
    <name evidence="1" type="ORF">BaRGS_00005973</name>
</gene>
<accession>A0ABD0LU56</accession>
<reference evidence="1 2" key="1">
    <citation type="journal article" date="2023" name="Sci. Data">
        <title>Genome assembly of the Korean intertidal mud-creeper Batillaria attramentaria.</title>
        <authorList>
            <person name="Patra A.K."/>
            <person name="Ho P.T."/>
            <person name="Jun S."/>
            <person name="Lee S.J."/>
            <person name="Kim Y."/>
            <person name="Won Y.J."/>
        </authorList>
    </citation>
    <scope>NUCLEOTIDE SEQUENCE [LARGE SCALE GENOMIC DNA]</scope>
    <source>
        <strain evidence="1">Wonlab-2016</strain>
    </source>
</reference>
<dbReference type="Proteomes" id="UP001519460">
    <property type="component" value="Unassembled WGS sequence"/>
</dbReference>
<comment type="caution">
    <text evidence="1">The sequence shown here is derived from an EMBL/GenBank/DDBJ whole genome shotgun (WGS) entry which is preliminary data.</text>
</comment>
<name>A0ABD0LU56_9CAEN</name>
<proteinExistence type="predicted"/>
<keyword evidence="2" id="KW-1185">Reference proteome</keyword>
<evidence type="ECO:0000313" key="1">
    <source>
        <dbReference type="EMBL" id="KAK7502723.1"/>
    </source>
</evidence>
<organism evidence="1 2">
    <name type="scientific">Batillaria attramentaria</name>
    <dbReference type="NCBI Taxonomy" id="370345"/>
    <lineage>
        <taxon>Eukaryota</taxon>
        <taxon>Metazoa</taxon>
        <taxon>Spiralia</taxon>
        <taxon>Lophotrochozoa</taxon>
        <taxon>Mollusca</taxon>
        <taxon>Gastropoda</taxon>
        <taxon>Caenogastropoda</taxon>
        <taxon>Sorbeoconcha</taxon>
        <taxon>Cerithioidea</taxon>
        <taxon>Batillariidae</taxon>
        <taxon>Batillaria</taxon>
    </lineage>
</organism>
<evidence type="ECO:0000313" key="2">
    <source>
        <dbReference type="Proteomes" id="UP001519460"/>
    </source>
</evidence>
<dbReference type="AlphaFoldDB" id="A0ABD0LU56"/>